<accession>W5JJZ2</accession>
<dbReference type="Gene3D" id="3.30.1120.90">
    <property type="entry name" value="Nucleosome assembly protein"/>
    <property type="match status" value="1"/>
</dbReference>
<evidence type="ECO:0000313" key="6">
    <source>
        <dbReference type="EnsemblMetazoa" id="ADAC003853-PA"/>
    </source>
</evidence>
<evidence type="ECO:0000313" key="5">
    <source>
        <dbReference type="EMBL" id="ETN64421.1"/>
    </source>
</evidence>
<dbReference type="FunCoup" id="W5JJZ2">
    <property type="interactions" value="2245"/>
</dbReference>
<evidence type="ECO:0000256" key="1">
    <source>
        <dbReference type="ARBA" id="ARBA00009947"/>
    </source>
</evidence>
<dbReference type="HOGENOM" id="CLU_051687_4_0_1"/>
<dbReference type="STRING" id="43151.W5JJZ2"/>
<comment type="similarity">
    <text evidence="1 2">Belongs to the nucleosome assembly protein (NAP) family.</text>
</comment>
<dbReference type="Pfam" id="PF00956">
    <property type="entry name" value="NAP"/>
    <property type="match status" value="1"/>
</dbReference>
<protein>
    <submittedName>
        <fullName evidence="5">SET</fullName>
    </submittedName>
</protein>
<gene>
    <name evidence="5" type="ORF">AND_003853</name>
</gene>
<feature type="compositionally biased region" description="Acidic residues" evidence="4">
    <location>
        <begin position="304"/>
        <end position="341"/>
    </location>
</feature>
<dbReference type="GO" id="GO:0005634">
    <property type="term" value="C:nucleus"/>
    <property type="evidence" value="ECO:0007669"/>
    <property type="project" value="InterPro"/>
</dbReference>
<proteinExistence type="inferred from homology"/>
<reference evidence="5" key="3">
    <citation type="journal article" date="2013" name="Nucleic Acids Res.">
        <title>The genome of Anopheles darlingi, the main neotropical malaria vector.</title>
        <authorList>
            <person name="Marinotti O."/>
            <person name="Cerqueira G.C."/>
            <person name="de Almeida L.G."/>
            <person name="Ferro M.I."/>
            <person name="Loreto E.L."/>
            <person name="Zaha A."/>
            <person name="Teixeira S.M."/>
            <person name="Wespiser A.R."/>
            <person name="Almeida E Silva A."/>
            <person name="Schlindwein A.D."/>
            <person name="Pacheco A.C."/>
            <person name="Silva A.L."/>
            <person name="Graveley B.R."/>
            <person name="Walenz B.P."/>
            <person name="Lima Bde A."/>
            <person name="Ribeiro C.A."/>
            <person name="Nunes-Silva C.G."/>
            <person name="de Carvalho C.R."/>
            <person name="Soares C.M."/>
            <person name="de Menezes C.B."/>
            <person name="Matiolli C."/>
            <person name="Caffrey D."/>
            <person name="Araujo D.A."/>
            <person name="de Oliveira D.M."/>
            <person name="Golenbock D."/>
            <person name="Grisard E.C."/>
            <person name="Fantinatti-Garboggini F."/>
            <person name="de Carvalho F.M."/>
            <person name="Barcellos F.G."/>
            <person name="Prosdocimi F."/>
            <person name="May G."/>
            <person name="Azevedo Junior G.M."/>
            <person name="Guimaraes G.M."/>
            <person name="Goldman G.H."/>
            <person name="Padilha I.Q."/>
            <person name="Batista Jda S."/>
            <person name="Ferro J.A."/>
            <person name="Ribeiro J.M."/>
            <person name="Fietto J.L."/>
            <person name="Dabbas K.M."/>
            <person name="Cerdeira L."/>
            <person name="Agnez-Lima L.F."/>
            <person name="Brocchi M."/>
            <person name="de Carvalho M.O."/>
            <person name="Teixeira Mde M."/>
            <person name="Diniz Maia Mde M."/>
            <person name="Goldman M.H."/>
            <person name="Cruz Schneider M.P."/>
            <person name="Felipe M.S."/>
            <person name="Hungria M."/>
            <person name="Nicolas M.F."/>
            <person name="Pereira M."/>
            <person name="Montes M.A."/>
            <person name="Cantao M.E."/>
            <person name="Vincentz M."/>
            <person name="Rafael M.S."/>
            <person name="Silverman N."/>
            <person name="Stoco P.H."/>
            <person name="Souza R.C."/>
            <person name="Vicentini R."/>
            <person name="Gazzinelli R.T."/>
            <person name="Neves Rde O."/>
            <person name="Silva R."/>
            <person name="Astolfi-Filho S."/>
            <person name="Maciel T.E."/>
            <person name="Urmenyi T.P."/>
            <person name="Tadei W.P."/>
            <person name="Camargo E.P."/>
            <person name="de Vasconcelos A.T."/>
        </authorList>
    </citation>
    <scope>NUCLEOTIDE SEQUENCE</scope>
</reference>
<reference evidence="5" key="2">
    <citation type="submission" date="2010-05" db="EMBL/GenBank/DDBJ databases">
        <authorList>
            <person name="Almeida L.G."/>
            <person name="Nicolas M.F."/>
            <person name="Souza R.C."/>
            <person name="Vasconcelos A.T.R."/>
        </authorList>
    </citation>
    <scope>NUCLEOTIDE SEQUENCE</scope>
</reference>
<keyword evidence="3" id="KW-0175">Coiled coil</keyword>
<reference evidence="5 7" key="1">
    <citation type="journal article" date="2010" name="BMC Genomics">
        <title>Combination of measures distinguishes pre-miRNAs from other stem-loops in the genome of the newly sequenced Anopheles darlingi.</title>
        <authorList>
            <person name="Mendes N.D."/>
            <person name="Freitas A.T."/>
            <person name="Vasconcelos A.T."/>
            <person name="Sagot M.F."/>
        </authorList>
    </citation>
    <scope>NUCLEOTIDE SEQUENCE</scope>
</reference>
<dbReference type="AlphaFoldDB" id="W5JJZ2"/>
<dbReference type="Gene3D" id="1.20.5.1500">
    <property type="match status" value="1"/>
</dbReference>
<evidence type="ECO:0000256" key="3">
    <source>
        <dbReference type="SAM" id="Coils"/>
    </source>
</evidence>
<dbReference type="InterPro" id="IPR037231">
    <property type="entry name" value="NAP-like_sf"/>
</dbReference>
<sequence>MRVELKHSKIKCPPGVEPGFLRFFPNFVALNWQYFTDAFCCRNGRRNRSVVYSKCNQPCVVHSFGGVHSSLASGFPKQLQVTPAFRNMASVAKKPKKSMDALEDESEALEAIDSCQNEIDALNEKASEEILQVEQKYNALRKPYYQKRNEIIQRIPSFWVTAIVNHPQLSRILEEEEEECLQFLDKLEVEEHENIKSGYWINFYFDENPYFENKVLTKKFNLGAVNNETPVSTSTPIKWNPDRDLTKTLPKKMAAAGRRKRHLQYRTFFEWFTDNNDPINDDIAELIKDDLWLNPLQYYLVPDVEVEQEDDEDGEGEDDFGEEADEEEEAEEVEDEEEKAS</sequence>
<evidence type="ECO:0000256" key="4">
    <source>
        <dbReference type="SAM" id="MobiDB-lite"/>
    </source>
</evidence>
<reference evidence="6" key="4">
    <citation type="submission" date="2015-06" db="UniProtKB">
        <authorList>
            <consortium name="EnsemblMetazoa"/>
        </authorList>
    </citation>
    <scope>IDENTIFICATION</scope>
</reference>
<keyword evidence="7" id="KW-1185">Reference proteome</keyword>
<feature type="coiled-coil region" evidence="3">
    <location>
        <begin position="105"/>
        <end position="132"/>
    </location>
</feature>
<dbReference type="GO" id="GO:0006334">
    <property type="term" value="P:nucleosome assembly"/>
    <property type="evidence" value="ECO:0007669"/>
    <property type="project" value="InterPro"/>
</dbReference>
<dbReference type="eggNOG" id="KOG1508">
    <property type="taxonomic scope" value="Eukaryota"/>
</dbReference>
<dbReference type="SUPFAM" id="SSF143113">
    <property type="entry name" value="NAP-like"/>
    <property type="match status" value="1"/>
</dbReference>
<dbReference type="FunFam" id="3.30.1120.90:FF:000002">
    <property type="entry name" value="Testis-specific Y-encoded-like protein 2"/>
    <property type="match status" value="1"/>
</dbReference>
<dbReference type="EnsemblMetazoa" id="ADAC003853-RA">
    <property type="protein sequence ID" value="ADAC003853-PA"/>
    <property type="gene ID" value="ADAC003853"/>
</dbReference>
<dbReference type="EMBL" id="ADMH02001019">
    <property type="protein sequence ID" value="ETN64421.1"/>
    <property type="molecule type" value="Genomic_DNA"/>
</dbReference>
<dbReference type="InterPro" id="IPR002164">
    <property type="entry name" value="NAP_family"/>
</dbReference>
<dbReference type="VEuPathDB" id="VectorBase:ADAC003853"/>
<name>W5JJZ2_ANODA</name>
<dbReference type="Proteomes" id="UP000000673">
    <property type="component" value="Unassembled WGS sequence"/>
</dbReference>
<dbReference type="VEuPathDB" id="VectorBase:ADAR2_007003"/>
<evidence type="ECO:0000256" key="2">
    <source>
        <dbReference type="RuleBase" id="RU003876"/>
    </source>
</evidence>
<dbReference type="OMA" id="PGKEFPN"/>
<organism evidence="5">
    <name type="scientific">Anopheles darlingi</name>
    <name type="common">Mosquito</name>
    <dbReference type="NCBI Taxonomy" id="43151"/>
    <lineage>
        <taxon>Eukaryota</taxon>
        <taxon>Metazoa</taxon>
        <taxon>Ecdysozoa</taxon>
        <taxon>Arthropoda</taxon>
        <taxon>Hexapoda</taxon>
        <taxon>Insecta</taxon>
        <taxon>Pterygota</taxon>
        <taxon>Neoptera</taxon>
        <taxon>Endopterygota</taxon>
        <taxon>Diptera</taxon>
        <taxon>Nematocera</taxon>
        <taxon>Culicoidea</taxon>
        <taxon>Culicidae</taxon>
        <taxon>Anophelinae</taxon>
        <taxon>Anopheles</taxon>
    </lineage>
</organism>
<dbReference type="PANTHER" id="PTHR11875">
    <property type="entry name" value="TESTIS-SPECIFIC Y-ENCODED PROTEIN"/>
    <property type="match status" value="1"/>
</dbReference>
<evidence type="ECO:0000313" key="7">
    <source>
        <dbReference type="Proteomes" id="UP000000673"/>
    </source>
</evidence>
<feature type="region of interest" description="Disordered" evidence="4">
    <location>
        <begin position="303"/>
        <end position="341"/>
    </location>
</feature>